<dbReference type="Gene3D" id="3.40.50.300">
    <property type="entry name" value="P-loop containing nucleotide triphosphate hydrolases"/>
    <property type="match status" value="1"/>
</dbReference>
<reference evidence="6 7" key="1">
    <citation type="submission" date="2022-05" db="EMBL/GenBank/DDBJ databases">
        <authorList>
            <consortium name="Genoscope - CEA"/>
            <person name="William W."/>
        </authorList>
    </citation>
    <scope>NUCLEOTIDE SEQUENCE [LARGE SCALE GENOMIC DNA]</scope>
</reference>
<keyword evidence="3 5" id="KW-0808">Transferase</keyword>
<evidence type="ECO:0000313" key="7">
    <source>
        <dbReference type="Proteomes" id="UP001159427"/>
    </source>
</evidence>
<dbReference type="EC" id="2.8.2.20" evidence="2 5"/>
<sequence length="294" mass="33807">IPLVSQVPNLPHIDAKMYDQVKTFLLFIGYNRSRHTLLASLLDAHPNVIIANDFNILKEWIENPLLTLRKKYYVYELLLAKSHYDVMFGVRSRPVGNKPVKYHYNVHDEWQGTFNGSIQVIGDKKAAQASGILINPEGIDSIKKLEQKLGVQVKFIHVIRNPFDNIATMALRRANERKKGQEILKVNYSKVLDGSISSYGRLAQGSFEVQKKFPGRVHDVASIDVMMETRKTLLKICDFLEITCTETYLRDCASIVDPRPSQTRHNVEWTGKQIKRVQSLIAQYPFLQRYSFED</sequence>
<comment type="caution">
    <text evidence="6">The sequence shown here is derived from an EMBL/GenBank/DDBJ whole genome shotgun (WGS) entry which is preliminary data.</text>
</comment>
<dbReference type="PANTHER" id="PTHR12788">
    <property type="entry name" value="PROTEIN-TYROSINE SULFOTRANSFERASE 2"/>
    <property type="match status" value="1"/>
</dbReference>
<accession>A0ABN8Q836</accession>
<proteinExistence type="inferred from homology"/>
<comment type="similarity">
    <text evidence="1 5">Belongs to the protein sulfotransferase family.</text>
</comment>
<comment type="catalytic activity">
    <reaction evidence="4 5">
        <text>L-tyrosyl-[protein] + 3'-phosphoadenylyl sulfate = O-sulfo-L-tyrosine-[protein] + adenosine 3',5'-bisphosphate + H(+)</text>
        <dbReference type="Rhea" id="RHEA:16801"/>
        <dbReference type="Rhea" id="RHEA-COMP:10136"/>
        <dbReference type="Rhea" id="RHEA-COMP:11688"/>
        <dbReference type="ChEBI" id="CHEBI:15378"/>
        <dbReference type="ChEBI" id="CHEBI:46858"/>
        <dbReference type="ChEBI" id="CHEBI:58339"/>
        <dbReference type="ChEBI" id="CHEBI:58343"/>
        <dbReference type="ChEBI" id="CHEBI:65286"/>
        <dbReference type="EC" id="2.8.2.20"/>
    </reaction>
</comment>
<evidence type="ECO:0000256" key="4">
    <source>
        <dbReference type="ARBA" id="ARBA00048460"/>
    </source>
</evidence>
<dbReference type="InterPro" id="IPR027417">
    <property type="entry name" value="P-loop_NTPase"/>
</dbReference>
<dbReference type="Pfam" id="PF13469">
    <property type="entry name" value="Sulfotransfer_3"/>
    <property type="match status" value="1"/>
</dbReference>
<comment type="function">
    <text evidence="5">Catalyzes the O-sulfation of tyrosine residues within acidic motifs of polypeptides, using 3'-phosphoadenylyl sulfate (PAPS) as cosubstrate.</text>
</comment>
<keyword evidence="7" id="KW-1185">Reference proteome</keyword>
<dbReference type="InterPro" id="IPR026634">
    <property type="entry name" value="TPST-like"/>
</dbReference>
<dbReference type="EMBL" id="CALNXI010001186">
    <property type="protein sequence ID" value="CAH3159210.1"/>
    <property type="molecule type" value="Genomic_DNA"/>
</dbReference>
<name>A0ABN8Q836_9CNID</name>
<evidence type="ECO:0000313" key="6">
    <source>
        <dbReference type="EMBL" id="CAH3159210.1"/>
    </source>
</evidence>
<evidence type="ECO:0000256" key="1">
    <source>
        <dbReference type="ARBA" id="ARBA00009988"/>
    </source>
</evidence>
<evidence type="ECO:0000256" key="2">
    <source>
        <dbReference type="ARBA" id="ARBA00013262"/>
    </source>
</evidence>
<dbReference type="SUPFAM" id="SSF52540">
    <property type="entry name" value="P-loop containing nucleoside triphosphate hydrolases"/>
    <property type="match status" value="1"/>
</dbReference>
<dbReference type="Proteomes" id="UP001159427">
    <property type="component" value="Unassembled WGS sequence"/>
</dbReference>
<organism evidence="6 7">
    <name type="scientific">Porites evermanni</name>
    <dbReference type="NCBI Taxonomy" id="104178"/>
    <lineage>
        <taxon>Eukaryota</taxon>
        <taxon>Metazoa</taxon>
        <taxon>Cnidaria</taxon>
        <taxon>Anthozoa</taxon>
        <taxon>Hexacorallia</taxon>
        <taxon>Scleractinia</taxon>
        <taxon>Fungiina</taxon>
        <taxon>Poritidae</taxon>
        <taxon>Porites</taxon>
    </lineage>
</organism>
<gene>
    <name evidence="6" type="ORF">PEVE_00003112</name>
</gene>
<protein>
    <recommendedName>
        <fullName evidence="2 5">Protein-tyrosine sulfotransferase</fullName>
        <ecNumber evidence="2 5">2.8.2.20</ecNumber>
    </recommendedName>
</protein>
<feature type="non-terminal residue" evidence="6">
    <location>
        <position position="1"/>
    </location>
</feature>
<evidence type="ECO:0000256" key="3">
    <source>
        <dbReference type="ARBA" id="ARBA00022679"/>
    </source>
</evidence>
<evidence type="ECO:0000256" key="5">
    <source>
        <dbReference type="RuleBase" id="RU365018"/>
    </source>
</evidence>
<dbReference type="PANTHER" id="PTHR12788:SF8">
    <property type="entry name" value="PROTEIN-TYROSINE SULFOTRANSFERASE"/>
    <property type="match status" value="1"/>
</dbReference>